<accession>A0ABX0UJG4</accession>
<dbReference type="Proteomes" id="UP001179181">
    <property type="component" value="Unassembled WGS sequence"/>
</dbReference>
<dbReference type="EMBL" id="JAASQJ010000002">
    <property type="protein sequence ID" value="NIJ53134.1"/>
    <property type="molecule type" value="Genomic_DNA"/>
</dbReference>
<evidence type="ECO:0000313" key="1">
    <source>
        <dbReference type="EMBL" id="NIJ53134.1"/>
    </source>
</evidence>
<name>A0ABX0UJG4_9BACT</name>
<reference evidence="1 2" key="1">
    <citation type="submission" date="2020-03" db="EMBL/GenBank/DDBJ databases">
        <title>Genomic Encyclopedia of Type Strains, Phase IV (KMG-IV): sequencing the most valuable type-strain genomes for metagenomic binning, comparative biology and taxonomic classification.</title>
        <authorList>
            <person name="Goeker M."/>
        </authorList>
    </citation>
    <scope>NUCLEOTIDE SEQUENCE [LARGE SCALE GENOMIC DNA]</scope>
    <source>
        <strain evidence="1 2">DSM 102865</strain>
    </source>
</reference>
<keyword evidence="2" id="KW-1185">Reference proteome</keyword>
<comment type="caution">
    <text evidence="1">The sequence shown here is derived from an EMBL/GenBank/DDBJ whole genome shotgun (WGS) entry which is preliminary data.</text>
</comment>
<organism evidence="1 2">
    <name type="scientific">Dyadobacter arcticus</name>
    <dbReference type="NCBI Taxonomy" id="1078754"/>
    <lineage>
        <taxon>Bacteria</taxon>
        <taxon>Pseudomonadati</taxon>
        <taxon>Bacteroidota</taxon>
        <taxon>Cytophagia</taxon>
        <taxon>Cytophagales</taxon>
        <taxon>Spirosomataceae</taxon>
        <taxon>Dyadobacter</taxon>
    </lineage>
</organism>
<dbReference type="RefSeq" id="WP_167269992.1">
    <property type="nucleotide sequence ID" value="NZ_JAASQJ010000002.1"/>
</dbReference>
<evidence type="ECO:0000313" key="2">
    <source>
        <dbReference type="Proteomes" id="UP001179181"/>
    </source>
</evidence>
<protein>
    <submittedName>
        <fullName evidence="1">Uncharacterized protein</fullName>
    </submittedName>
</protein>
<sequence>MKTTHASLPKKEITKITRSASRNSLPVIDEKLIAALETSPSFKKKHQDAVEFFVNLKGPLKFKDD</sequence>
<gene>
    <name evidence="1" type="ORF">FHS68_002304</name>
</gene>
<proteinExistence type="predicted"/>